<evidence type="ECO:0000256" key="4">
    <source>
        <dbReference type="ARBA" id="ARBA00022723"/>
    </source>
</evidence>
<dbReference type="PROSITE" id="PS51669">
    <property type="entry name" value="4FE4S_MOW_BIS_MGD"/>
    <property type="match status" value="1"/>
</dbReference>
<dbReference type="InterPro" id="IPR006656">
    <property type="entry name" value="Mopterin_OxRdtase"/>
</dbReference>
<keyword evidence="6" id="KW-0560">Oxidoreductase</keyword>
<dbReference type="InterPro" id="IPR006311">
    <property type="entry name" value="TAT_signal"/>
</dbReference>
<dbReference type="NCBIfam" id="TIGR02166">
    <property type="entry name" value="dmsA_ynfE"/>
    <property type="match status" value="1"/>
</dbReference>
<dbReference type="InterPro" id="IPR009010">
    <property type="entry name" value="Asp_de-COase-like_dom_sf"/>
</dbReference>
<accession>H5Y306</accession>
<evidence type="ECO:0000256" key="7">
    <source>
        <dbReference type="ARBA" id="ARBA00023004"/>
    </source>
</evidence>
<dbReference type="GO" id="GO:0043546">
    <property type="term" value="F:molybdopterin cofactor binding"/>
    <property type="evidence" value="ECO:0007669"/>
    <property type="project" value="InterPro"/>
</dbReference>
<dbReference type="Pfam" id="PF01568">
    <property type="entry name" value="Molydop_binding"/>
    <property type="match status" value="1"/>
</dbReference>
<dbReference type="GO" id="GO:0030151">
    <property type="term" value="F:molybdenum ion binding"/>
    <property type="evidence" value="ECO:0007669"/>
    <property type="project" value="InterPro"/>
</dbReference>
<keyword evidence="5" id="KW-0732">Signal</keyword>
<keyword evidence="4" id="KW-0479">Metal-binding</keyword>
<dbReference type="Pfam" id="PF04879">
    <property type="entry name" value="Molybdop_Fe4S4"/>
    <property type="match status" value="1"/>
</dbReference>
<evidence type="ECO:0000256" key="8">
    <source>
        <dbReference type="ARBA" id="ARBA00023014"/>
    </source>
</evidence>
<dbReference type="HOGENOM" id="CLU_000422_13_3_9"/>
<dbReference type="CDD" id="cd02770">
    <property type="entry name" value="MopB_DmsA-EC"/>
    <property type="match status" value="1"/>
</dbReference>
<dbReference type="eggNOG" id="COG0243">
    <property type="taxonomic scope" value="Bacteria"/>
</dbReference>
<dbReference type="PANTHER" id="PTHR43742:SF3">
    <property type="entry name" value="DIMETHYL SULFOXIDE REDUCTASE DMSA"/>
    <property type="match status" value="1"/>
</dbReference>
<dbReference type="Gene3D" id="3.40.50.12440">
    <property type="match status" value="2"/>
</dbReference>
<dbReference type="Gene3D" id="3.40.50.740">
    <property type="match status" value="1"/>
</dbReference>
<dbReference type="PROSITE" id="PS51257">
    <property type="entry name" value="PROKAR_LIPOPROTEIN"/>
    <property type="match status" value="1"/>
</dbReference>
<evidence type="ECO:0000313" key="11">
    <source>
        <dbReference type="Proteomes" id="UP000005104"/>
    </source>
</evidence>
<dbReference type="Proteomes" id="UP000005104">
    <property type="component" value="Chromosome"/>
</dbReference>
<organism evidence="10 11">
    <name type="scientific">Desulfosporosinus youngiae DSM 17734</name>
    <dbReference type="NCBI Taxonomy" id="768710"/>
    <lineage>
        <taxon>Bacteria</taxon>
        <taxon>Bacillati</taxon>
        <taxon>Bacillota</taxon>
        <taxon>Clostridia</taxon>
        <taxon>Eubacteriales</taxon>
        <taxon>Desulfitobacteriaceae</taxon>
        <taxon>Desulfosporosinus</taxon>
    </lineage>
</organism>
<keyword evidence="11" id="KW-1185">Reference proteome</keyword>
<evidence type="ECO:0000256" key="5">
    <source>
        <dbReference type="ARBA" id="ARBA00022729"/>
    </source>
</evidence>
<dbReference type="GO" id="GO:0009061">
    <property type="term" value="P:anaerobic respiration"/>
    <property type="evidence" value="ECO:0007669"/>
    <property type="project" value="TreeGrafter"/>
</dbReference>
<keyword evidence="3" id="KW-0500">Molybdenum</keyword>
<evidence type="ECO:0000256" key="3">
    <source>
        <dbReference type="ARBA" id="ARBA00022505"/>
    </source>
</evidence>
<proteinExistence type="inferred from homology"/>
<dbReference type="CDD" id="cd02794">
    <property type="entry name" value="MopB_CT_DmsA-EC"/>
    <property type="match status" value="1"/>
</dbReference>
<feature type="domain" description="4Fe-4S Mo/W bis-MGD-type" evidence="9">
    <location>
        <begin position="53"/>
        <end position="114"/>
    </location>
</feature>
<reference evidence="10 11" key="1">
    <citation type="submission" date="2011-11" db="EMBL/GenBank/DDBJ databases">
        <title>The Noncontiguous Finished genome of Desulfosporosinus youngiae DSM 17734.</title>
        <authorList>
            <consortium name="US DOE Joint Genome Institute (JGI-PGF)"/>
            <person name="Lucas S."/>
            <person name="Han J."/>
            <person name="Lapidus A."/>
            <person name="Cheng J.-F."/>
            <person name="Goodwin L."/>
            <person name="Pitluck S."/>
            <person name="Peters L."/>
            <person name="Ovchinnikova G."/>
            <person name="Lu M."/>
            <person name="Land M.L."/>
            <person name="Hauser L."/>
            <person name="Pester M."/>
            <person name="Spring S."/>
            <person name="Ollivier B."/>
            <person name="Rattei T."/>
            <person name="Klenk H.-P."/>
            <person name="Wagner M."/>
            <person name="Loy A."/>
            <person name="Woyke T.J."/>
        </authorList>
    </citation>
    <scope>NUCLEOTIDE SEQUENCE [LARGE SCALE GENOMIC DNA]</scope>
    <source>
        <strain evidence="10 11">DSM 17734</strain>
    </source>
</reference>
<dbReference type="InterPro" id="IPR006657">
    <property type="entry name" value="MoPterin_dinucl-bd_dom"/>
</dbReference>
<dbReference type="STRING" id="768710.DesyoDRAFT_1406"/>
<dbReference type="EMBL" id="CM001441">
    <property type="protein sequence ID" value="EHQ88563.1"/>
    <property type="molecule type" value="Genomic_DNA"/>
</dbReference>
<dbReference type="Gene3D" id="3.40.228.10">
    <property type="entry name" value="Dimethylsulfoxide Reductase, domain 2"/>
    <property type="match status" value="1"/>
</dbReference>
<dbReference type="PANTHER" id="PTHR43742">
    <property type="entry name" value="TRIMETHYLAMINE-N-OXIDE REDUCTASE"/>
    <property type="match status" value="1"/>
</dbReference>
<gene>
    <name evidence="10" type="ORF">DesyoDRAFT_1406</name>
</gene>
<dbReference type="GO" id="GO:0030288">
    <property type="term" value="C:outer membrane-bounded periplasmic space"/>
    <property type="evidence" value="ECO:0007669"/>
    <property type="project" value="TreeGrafter"/>
</dbReference>
<keyword evidence="7" id="KW-0408">Iron</keyword>
<name>H5Y306_9FIRM</name>
<dbReference type="SMART" id="SM00926">
    <property type="entry name" value="Molybdop_Fe4S4"/>
    <property type="match status" value="1"/>
</dbReference>
<dbReference type="InterPro" id="IPR006963">
    <property type="entry name" value="Mopterin_OxRdtase_4Fe-4S_dom"/>
</dbReference>
<sequence length="798" mass="87521">MGMKKDFTVSRRSFLKWSAAVGSSISLVGCMPSGQGGGSEPALAQAGKRHEGAKELPSMCWHNCGGRCQLKGWVKDGVVLSFSTDNVGDDTWENPQARACPKGRSQRQRLYSPDRLKYPMKRVGERGSGKFEKISWDEALDTVASELKRVISTYGNEALYFNYASGAGGVVNQSYVGGPAARLFNMLGGFLSFYGNYSQANYMYAVPYMFGAAYGGSSPTTFLKAKLIVMFGDNPANTRVGGLNSSYYLKLAKKNGARIIVIDPVHTDTASTFADQWIPIRPTTDSALAAALAYVMITEGLHDQEFLDNYCVGFDEAHMPEGVPAGNSYKSYILGESDGEPKTPEWASKRCGIPTDTIIKLAREIGGAKPCFILQGRGMQRHAYGETMALSVALLGPLTGNVGIPGSNPGMYEGGPAIKMGSFPTGTNPVKTKISFYLFTDAIERGKEFTKANAGLQGADKLSTDIKFIFNYAGNALINQHGDTGRTAKLLKDTSKCEFILGMDTFMTSSMQYCDIVLPGTTQFESEDICSRSLSVGMAVFGHKLVEPLYDCRTPYDIFTDLADRFGLKDQFTEGKTEEDFLKAAVAAAQAAHKDFPSYEEFKAKGIYKTKPTEVVAYKDFREDPAANPLKTPSGKIELFSKQLFDMNNPKEIPAIPKYIPAWEGPEDPLKATYPLQCIGHHSKRRVHSTFDNIPWLEEAEAQRVWIHTKDAEARGIKNGDLVKIFNERGTVMIPARVTPRITPGVCSIPQGAWYTPDKNGVDIRGCMNTLTTWKHTPLAWGNPQHTNLVQIEKVKNV</sequence>
<dbReference type="Pfam" id="PF00384">
    <property type="entry name" value="Molybdopterin"/>
    <property type="match status" value="1"/>
</dbReference>
<dbReference type="Gene3D" id="2.40.40.20">
    <property type="match status" value="1"/>
</dbReference>
<comment type="similarity">
    <text evidence="2">Belongs to the prokaryotic molybdopterin-containing oxidoreductase family.</text>
</comment>
<dbReference type="InterPro" id="IPR050612">
    <property type="entry name" value="Prok_Mopterin_Oxidored"/>
</dbReference>
<comment type="cofactor">
    <cofactor evidence="1">
        <name>Mo-bis(molybdopterin guanine dinucleotide)</name>
        <dbReference type="ChEBI" id="CHEBI:60539"/>
    </cofactor>
</comment>
<dbReference type="AlphaFoldDB" id="H5Y306"/>
<dbReference type="SUPFAM" id="SSF53706">
    <property type="entry name" value="Formate dehydrogenase/DMSO reductase, domains 1-3"/>
    <property type="match status" value="1"/>
</dbReference>
<keyword evidence="8" id="KW-0411">Iron-sulfur</keyword>
<dbReference type="SUPFAM" id="SSF50692">
    <property type="entry name" value="ADC-like"/>
    <property type="match status" value="1"/>
</dbReference>
<evidence type="ECO:0000256" key="2">
    <source>
        <dbReference type="ARBA" id="ARBA00010312"/>
    </source>
</evidence>
<dbReference type="FunFam" id="3.40.228.10:FF:000004">
    <property type="entry name" value="Dimethyl sulfoxide reductase subunit A"/>
    <property type="match status" value="1"/>
</dbReference>
<dbReference type="GO" id="GO:0009055">
    <property type="term" value="F:electron transfer activity"/>
    <property type="evidence" value="ECO:0007669"/>
    <property type="project" value="TreeGrafter"/>
</dbReference>
<protein>
    <submittedName>
        <fullName evidence="10">Anaerobic dimethyl sulfoxide reductase, A subunit, DmsA/YnfE family</fullName>
    </submittedName>
</protein>
<dbReference type="InterPro" id="IPR006655">
    <property type="entry name" value="Mopterin_OxRdtase_prok_CS"/>
</dbReference>
<evidence type="ECO:0000256" key="6">
    <source>
        <dbReference type="ARBA" id="ARBA00023002"/>
    </source>
</evidence>
<dbReference type="InterPro" id="IPR011888">
    <property type="entry name" value="Anaer_DMSO_reductase"/>
</dbReference>
<dbReference type="GO" id="GO:0051539">
    <property type="term" value="F:4 iron, 4 sulfur cluster binding"/>
    <property type="evidence" value="ECO:0007669"/>
    <property type="project" value="InterPro"/>
</dbReference>
<evidence type="ECO:0000256" key="1">
    <source>
        <dbReference type="ARBA" id="ARBA00001942"/>
    </source>
</evidence>
<evidence type="ECO:0000313" key="10">
    <source>
        <dbReference type="EMBL" id="EHQ88563.1"/>
    </source>
</evidence>
<dbReference type="PROSITE" id="PS00932">
    <property type="entry name" value="MOLYBDOPTERIN_PROK_3"/>
    <property type="match status" value="1"/>
</dbReference>
<evidence type="ECO:0000259" key="9">
    <source>
        <dbReference type="PROSITE" id="PS51669"/>
    </source>
</evidence>
<dbReference type="OrthoDB" id="219031at2"/>
<dbReference type="PROSITE" id="PS51318">
    <property type="entry name" value="TAT"/>
    <property type="match status" value="1"/>
</dbReference>
<dbReference type="RefSeq" id="WP_007781121.1">
    <property type="nucleotide sequence ID" value="NZ_CM001441.1"/>
</dbReference>
<dbReference type="GO" id="GO:0009389">
    <property type="term" value="F:dimethyl sulfoxide reductase activity"/>
    <property type="evidence" value="ECO:0007669"/>
    <property type="project" value="InterPro"/>
</dbReference>